<keyword evidence="2" id="KW-0716">Sensory transduction</keyword>
<dbReference type="Pfam" id="PF13853">
    <property type="entry name" value="7tm_4"/>
    <property type="match status" value="1"/>
</dbReference>
<dbReference type="GO" id="GO:0007186">
    <property type="term" value="P:G protein-coupled receptor signaling pathway"/>
    <property type="evidence" value="ECO:0007669"/>
    <property type="project" value="InterPro"/>
</dbReference>
<dbReference type="PROSITE" id="PS50262">
    <property type="entry name" value="G_PROTEIN_RECEP_F1_2"/>
    <property type="match status" value="1"/>
</dbReference>
<dbReference type="InterPro" id="IPR050402">
    <property type="entry name" value="OR51/52/56-like"/>
</dbReference>
<dbReference type="Gene3D" id="1.20.1070.10">
    <property type="entry name" value="Rhodopsin 7-helix transmembrane proteins"/>
    <property type="match status" value="1"/>
</dbReference>
<evidence type="ECO:0000256" key="8">
    <source>
        <dbReference type="SAM" id="Phobius"/>
    </source>
</evidence>
<dbReference type="Proteomes" id="UP000386466">
    <property type="component" value="Unassembled WGS sequence"/>
</dbReference>
<evidence type="ECO:0000313" key="10">
    <source>
        <dbReference type="EMBL" id="VFV19357.1"/>
    </source>
</evidence>
<gene>
    <name evidence="10" type="ORF">LYPA_23C023131</name>
</gene>
<dbReference type="PANTHER" id="PTHR26450:SF422">
    <property type="entry name" value="OLFACTORY RECEPTOR"/>
    <property type="match status" value="1"/>
</dbReference>
<keyword evidence="7" id="KW-0807">Transducer</keyword>
<evidence type="ECO:0000256" key="7">
    <source>
        <dbReference type="ARBA" id="ARBA00023224"/>
    </source>
</evidence>
<organism evidence="10 11">
    <name type="scientific">Lynx pardinus</name>
    <name type="common">Iberian lynx</name>
    <name type="synonym">Felis pardina</name>
    <dbReference type="NCBI Taxonomy" id="191816"/>
    <lineage>
        <taxon>Eukaryota</taxon>
        <taxon>Metazoa</taxon>
        <taxon>Chordata</taxon>
        <taxon>Craniata</taxon>
        <taxon>Vertebrata</taxon>
        <taxon>Euteleostomi</taxon>
        <taxon>Mammalia</taxon>
        <taxon>Eutheria</taxon>
        <taxon>Laurasiatheria</taxon>
        <taxon>Carnivora</taxon>
        <taxon>Feliformia</taxon>
        <taxon>Felidae</taxon>
        <taxon>Felinae</taxon>
        <taxon>Lynx</taxon>
    </lineage>
</organism>
<keyword evidence="5 8" id="KW-1133">Transmembrane helix</keyword>
<feature type="transmembrane region" description="Helical" evidence="8">
    <location>
        <begin position="50"/>
        <end position="73"/>
    </location>
</feature>
<dbReference type="GO" id="GO:0005886">
    <property type="term" value="C:plasma membrane"/>
    <property type="evidence" value="ECO:0007669"/>
    <property type="project" value="TreeGrafter"/>
</dbReference>
<dbReference type="SUPFAM" id="SSF81321">
    <property type="entry name" value="Family A G protein-coupled receptor-like"/>
    <property type="match status" value="1"/>
</dbReference>
<keyword evidence="3 8" id="KW-0812">Transmembrane</keyword>
<evidence type="ECO:0000256" key="3">
    <source>
        <dbReference type="ARBA" id="ARBA00022692"/>
    </source>
</evidence>
<keyword evidence="10" id="KW-0675">Receptor</keyword>
<keyword evidence="4" id="KW-0552">Olfaction</keyword>
<sequence length="257" mass="28166">MVVAQQSLHQPMYLLISLLLAVSICVAATVMPTMLFSFSTHFNRISLPCCLLQMFCIYFLIVFDCNILLVMALDCYIAICYPLCYPEIVTGQLLAGLVGAAAARSTCILAPPHLIHHFACEHMALMKLSSGDISPNKTVGLTVHIFNRVLDMRLPGASYSRIIHAAFWISSGRAHSKALNTCGSHLLVIFTVYSSTMSSSIIYCVAPTASLAMHNSLSALYLLLPCLVNPVIYGAGTKEIRQHLATLFQLCSKRQSY</sequence>
<evidence type="ECO:0000256" key="5">
    <source>
        <dbReference type="ARBA" id="ARBA00022989"/>
    </source>
</evidence>
<dbReference type="InterPro" id="IPR000725">
    <property type="entry name" value="Olfact_rcpt"/>
</dbReference>
<feature type="domain" description="G-protein coupled receptors family 1 profile" evidence="9">
    <location>
        <begin position="1"/>
        <end position="233"/>
    </location>
</feature>
<dbReference type="AlphaFoldDB" id="A0A485MFV7"/>
<evidence type="ECO:0000256" key="1">
    <source>
        <dbReference type="ARBA" id="ARBA00004141"/>
    </source>
</evidence>
<proteinExistence type="predicted"/>
<reference evidence="10 11" key="1">
    <citation type="submission" date="2019-01" db="EMBL/GenBank/DDBJ databases">
        <authorList>
            <person name="Alioto T."/>
            <person name="Alioto T."/>
        </authorList>
    </citation>
    <scope>NUCLEOTIDE SEQUENCE [LARGE SCALE GENOMIC DNA]</scope>
</reference>
<evidence type="ECO:0000313" key="11">
    <source>
        <dbReference type="Proteomes" id="UP000386466"/>
    </source>
</evidence>
<comment type="subcellular location">
    <subcellularLocation>
        <location evidence="1">Membrane</location>
        <topology evidence="1">Multi-pass membrane protein</topology>
    </subcellularLocation>
</comment>
<dbReference type="PRINTS" id="PR00245">
    <property type="entry name" value="OLFACTORYR"/>
</dbReference>
<evidence type="ECO:0000256" key="4">
    <source>
        <dbReference type="ARBA" id="ARBA00022725"/>
    </source>
</evidence>
<dbReference type="GO" id="GO:0004984">
    <property type="term" value="F:olfactory receptor activity"/>
    <property type="evidence" value="ECO:0007669"/>
    <property type="project" value="InterPro"/>
</dbReference>
<protein>
    <submittedName>
        <fullName evidence="10">Olfactory receptor 52k1-like</fullName>
    </submittedName>
</protein>
<dbReference type="PANTHER" id="PTHR26450">
    <property type="entry name" value="OLFACTORY RECEPTOR 56B1-RELATED"/>
    <property type="match status" value="1"/>
</dbReference>
<keyword evidence="11" id="KW-1185">Reference proteome</keyword>
<accession>A0A485MFV7</accession>
<evidence type="ECO:0000259" key="9">
    <source>
        <dbReference type="PROSITE" id="PS50262"/>
    </source>
</evidence>
<dbReference type="InterPro" id="IPR017452">
    <property type="entry name" value="GPCR_Rhodpsn_7TM"/>
</dbReference>
<evidence type="ECO:0000256" key="2">
    <source>
        <dbReference type="ARBA" id="ARBA00022606"/>
    </source>
</evidence>
<name>A0A485MFV7_LYNPA</name>
<evidence type="ECO:0000256" key="6">
    <source>
        <dbReference type="ARBA" id="ARBA00023136"/>
    </source>
</evidence>
<feature type="transmembrane region" description="Helical" evidence="8">
    <location>
        <begin position="12"/>
        <end position="38"/>
    </location>
</feature>
<dbReference type="EMBL" id="CAAGRJ010001504">
    <property type="protein sequence ID" value="VFV19357.1"/>
    <property type="molecule type" value="Genomic_DNA"/>
</dbReference>
<keyword evidence="6 8" id="KW-0472">Membrane</keyword>